<proteinExistence type="predicted"/>
<dbReference type="Gene3D" id="3.40.50.150">
    <property type="entry name" value="Vaccinia Virus protein VP39"/>
    <property type="match status" value="1"/>
</dbReference>
<evidence type="ECO:0000313" key="2">
    <source>
        <dbReference type="Proteomes" id="UP000198723"/>
    </source>
</evidence>
<protein>
    <submittedName>
        <fullName evidence="1">Phospholipid N-methyltransferase</fullName>
    </submittedName>
</protein>
<accession>A0A1C3Y4G8</accession>
<organism evidence="1 2">
    <name type="scientific">Rhizobium aethiopicum</name>
    <dbReference type="NCBI Taxonomy" id="1138170"/>
    <lineage>
        <taxon>Bacteria</taxon>
        <taxon>Pseudomonadati</taxon>
        <taxon>Pseudomonadota</taxon>
        <taxon>Alphaproteobacteria</taxon>
        <taxon>Hyphomicrobiales</taxon>
        <taxon>Rhizobiaceae</taxon>
        <taxon>Rhizobium/Agrobacterium group</taxon>
        <taxon>Rhizobium</taxon>
    </lineage>
</organism>
<dbReference type="Proteomes" id="UP000198723">
    <property type="component" value="Unassembled WGS sequence"/>
</dbReference>
<dbReference type="SUPFAM" id="SSF53335">
    <property type="entry name" value="S-adenosyl-L-methionine-dependent methyltransferases"/>
    <property type="match status" value="1"/>
</dbReference>
<dbReference type="EMBL" id="FMAJ01000006">
    <property type="protein sequence ID" value="SCB59310.1"/>
    <property type="molecule type" value="Genomic_DNA"/>
</dbReference>
<evidence type="ECO:0000313" key="1">
    <source>
        <dbReference type="EMBL" id="SCB59310.1"/>
    </source>
</evidence>
<dbReference type="GO" id="GO:0008168">
    <property type="term" value="F:methyltransferase activity"/>
    <property type="evidence" value="ECO:0007669"/>
    <property type="project" value="UniProtKB-KW"/>
</dbReference>
<dbReference type="GO" id="GO:0032259">
    <property type="term" value="P:methylation"/>
    <property type="evidence" value="ECO:0007669"/>
    <property type="project" value="UniProtKB-KW"/>
</dbReference>
<dbReference type="FunFam" id="3.40.50.150:FF:000346">
    <property type="entry name" value="Phospholipid N-methyltransferase"/>
    <property type="match status" value="1"/>
</dbReference>
<sequence>MLDRFIGEINNQCEGSMSRFDRRRFLLAWLRAPLRIASITPSGSRLAGLMTKEISATTGPVLELGPGTGVFTGALLKRGIAESDLTLVEYEPDFAALLEGRFPGAKVLQLDVREMWRGGLSGSFFGGVVSGLPLLAMRPDEVHALLEGCFSKLRPYGAFYQFTYGPKCPVPAEILEALGLVATRIGRTLRNIPPAAVYRISRRYQPLLQIEQQRAS</sequence>
<keyword evidence="1" id="KW-0489">Methyltransferase</keyword>
<reference evidence="1 2" key="1">
    <citation type="submission" date="2016-08" db="EMBL/GenBank/DDBJ databases">
        <authorList>
            <person name="Seilhamer J.J."/>
        </authorList>
    </citation>
    <scope>NUCLEOTIDE SEQUENCE [LARGE SCALE GENOMIC DNA]</scope>
    <source>
        <strain evidence="1 2">HBR26</strain>
    </source>
</reference>
<keyword evidence="1" id="KW-0808">Transferase</keyword>
<dbReference type="AlphaFoldDB" id="A0A1C3Y4G8"/>
<gene>
    <name evidence="1" type="ORF">GA0061105_106357</name>
</gene>
<dbReference type="InterPro" id="IPR029063">
    <property type="entry name" value="SAM-dependent_MTases_sf"/>
</dbReference>
<name>A0A1C3Y4G8_9HYPH</name>
<dbReference type="STRING" id="1138170.GA0061105_106357"/>